<dbReference type="InterPro" id="IPR006311">
    <property type="entry name" value="TAT_signal"/>
</dbReference>
<feature type="region of interest" description="Disordered" evidence="6">
    <location>
        <begin position="1"/>
        <end position="38"/>
    </location>
</feature>
<evidence type="ECO:0000313" key="9">
    <source>
        <dbReference type="EMBL" id="MFC5885575.1"/>
    </source>
</evidence>
<feature type="transmembrane region" description="Helical" evidence="7">
    <location>
        <begin position="281"/>
        <end position="300"/>
    </location>
</feature>
<protein>
    <submittedName>
        <fullName evidence="9">DMT family transporter</fullName>
    </submittedName>
</protein>
<dbReference type="PANTHER" id="PTHR32322:SF2">
    <property type="entry name" value="EAMA DOMAIN-CONTAINING PROTEIN"/>
    <property type="match status" value="1"/>
</dbReference>
<feature type="domain" description="EamA" evidence="8">
    <location>
        <begin position="190"/>
        <end position="322"/>
    </location>
</feature>
<proteinExistence type="inferred from homology"/>
<evidence type="ECO:0000313" key="10">
    <source>
        <dbReference type="Proteomes" id="UP001596067"/>
    </source>
</evidence>
<dbReference type="EMBL" id="JBHSOD010000010">
    <property type="protein sequence ID" value="MFC5885575.1"/>
    <property type="molecule type" value="Genomic_DNA"/>
</dbReference>
<feature type="transmembrane region" description="Helical" evidence="7">
    <location>
        <begin position="219"/>
        <end position="238"/>
    </location>
</feature>
<feature type="transmembrane region" description="Helical" evidence="7">
    <location>
        <begin position="38"/>
        <end position="59"/>
    </location>
</feature>
<keyword evidence="4 7" id="KW-1133">Transmembrane helix</keyword>
<feature type="transmembrane region" description="Helical" evidence="7">
    <location>
        <begin position="250"/>
        <end position="269"/>
    </location>
</feature>
<name>A0ABW1EUN1_9ACTN</name>
<feature type="transmembrane region" description="Helical" evidence="7">
    <location>
        <begin position="104"/>
        <end position="123"/>
    </location>
</feature>
<evidence type="ECO:0000256" key="7">
    <source>
        <dbReference type="SAM" id="Phobius"/>
    </source>
</evidence>
<dbReference type="InterPro" id="IPR037185">
    <property type="entry name" value="EmrE-like"/>
</dbReference>
<dbReference type="Proteomes" id="UP001596067">
    <property type="component" value="Unassembled WGS sequence"/>
</dbReference>
<reference evidence="10" key="1">
    <citation type="journal article" date="2019" name="Int. J. Syst. Evol. Microbiol.">
        <title>The Global Catalogue of Microorganisms (GCM) 10K type strain sequencing project: providing services to taxonomists for standard genome sequencing and annotation.</title>
        <authorList>
            <consortium name="The Broad Institute Genomics Platform"/>
            <consortium name="The Broad Institute Genome Sequencing Center for Infectious Disease"/>
            <person name="Wu L."/>
            <person name="Ma J."/>
        </authorList>
    </citation>
    <scope>NUCLEOTIDE SEQUENCE [LARGE SCALE GENOMIC DNA]</scope>
    <source>
        <strain evidence="10">CGMCC 4.1469</strain>
    </source>
</reference>
<comment type="subcellular location">
    <subcellularLocation>
        <location evidence="1">Membrane</location>
        <topology evidence="1">Multi-pass membrane protein</topology>
    </subcellularLocation>
</comment>
<organism evidence="9 10">
    <name type="scientific">Kitasatospora aburaviensis</name>
    <dbReference type="NCBI Taxonomy" id="67265"/>
    <lineage>
        <taxon>Bacteria</taxon>
        <taxon>Bacillati</taxon>
        <taxon>Actinomycetota</taxon>
        <taxon>Actinomycetes</taxon>
        <taxon>Kitasatosporales</taxon>
        <taxon>Streptomycetaceae</taxon>
        <taxon>Kitasatospora</taxon>
    </lineage>
</organism>
<evidence type="ECO:0000259" key="8">
    <source>
        <dbReference type="Pfam" id="PF00892"/>
    </source>
</evidence>
<keyword evidence="5 7" id="KW-0472">Membrane</keyword>
<dbReference type="PANTHER" id="PTHR32322">
    <property type="entry name" value="INNER MEMBRANE TRANSPORTER"/>
    <property type="match status" value="1"/>
</dbReference>
<evidence type="ECO:0000256" key="4">
    <source>
        <dbReference type="ARBA" id="ARBA00022989"/>
    </source>
</evidence>
<evidence type="ECO:0000256" key="3">
    <source>
        <dbReference type="ARBA" id="ARBA00022692"/>
    </source>
</evidence>
<feature type="transmembrane region" description="Helical" evidence="7">
    <location>
        <begin position="129"/>
        <end position="149"/>
    </location>
</feature>
<dbReference type="InterPro" id="IPR000620">
    <property type="entry name" value="EamA_dom"/>
</dbReference>
<evidence type="ECO:0000256" key="1">
    <source>
        <dbReference type="ARBA" id="ARBA00004141"/>
    </source>
</evidence>
<evidence type="ECO:0000256" key="5">
    <source>
        <dbReference type="ARBA" id="ARBA00023136"/>
    </source>
</evidence>
<dbReference type="InterPro" id="IPR050638">
    <property type="entry name" value="AA-Vitamin_Transporters"/>
</dbReference>
<keyword evidence="10" id="KW-1185">Reference proteome</keyword>
<accession>A0ABW1EUN1</accession>
<evidence type="ECO:0000256" key="2">
    <source>
        <dbReference type="ARBA" id="ARBA00007362"/>
    </source>
</evidence>
<dbReference type="PROSITE" id="PS51318">
    <property type="entry name" value="TAT"/>
    <property type="match status" value="1"/>
</dbReference>
<feature type="transmembrane region" description="Helical" evidence="7">
    <location>
        <begin position="65"/>
        <end position="84"/>
    </location>
</feature>
<sequence>MSHHTPTQAPACSDAPTHPNTRPAPGGTSPTRPSTRRVLGGPAAVVAAAVLWGTTGTVGSLAPSGAPAAAVGAAGLALGGLLLLLSAPGSRTLPKRCTGAERRLLVLGALAVAGYPVTFYPAVARTGVAVATVIALGSAPVLTGLLAWLTGQARPTAHWVCATAAAVVGCAALVLGPLAGGGGMPVDLGGVVLAALAGLSYAVYSLVGGRLIARGHPSGAVMGVLFGGAALLVLPVLLSGDAGWLVSPRGAAVAGYLAAVTTFLAYRLFGHGLCHTTAQTATTLTLAEPAVAAVLGVAVLGERLPVESWCGLAVLGAGLAVLALPAGARRRRR</sequence>
<feature type="domain" description="EamA" evidence="8">
    <location>
        <begin position="43"/>
        <end position="174"/>
    </location>
</feature>
<feature type="transmembrane region" description="Helical" evidence="7">
    <location>
        <begin position="156"/>
        <end position="176"/>
    </location>
</feature>
<feature type="transmembrane region" description="Helical" evidence="7">
    <location>
        <begin position="306"/>
        <end position="328"/>
    </location>
</feature>
<comment type="similarity">
    <text evidence="2">Belongs to the EamA transporter family.</text>
</comment>
<dbReference type="RefSeq" id="WP_313761737.1">
    <property type="nucleotide sequence ID" value="NZ_BAAAVH010000049.1"/>
</dbReference>
<keyword evidence="3 7" id="KW-0812">Transmembrane</keyword>
<feature type="compositionally biased region" description="Polar residues" evidence="6">
    <location>
        <begin position="1"/>
        <end position="10"/>
    </location>
</feature>
<feature type="transmembrane region" description="Helical" evidence="7">
    <location>
        <begin position="188"/>
        <end position="207"/>
    </location>
</feature>
<gene>
    <name evidence="9" type="ORF">ACFP0N_11400</name>
</gene>
<comment type="caution">
    <text evidence="9">The sequence shown here is derived from an EMBL/GenBank/DDBJ whole genome shotgun (WGS) entry which is preliminary data.</text>
</comment>
<evidence type="ECO:0000256" key="6">
    <source>
        <dbReference type="SAM" id="MobiDB-lite"/>
    </source>
</evidence>
<dbReference type="SUPFAM" id="SSF103481">
    <property type="entry name" value="Multidrug resistance efflux transporter EmrE"/>
    <property type="match status" value="2"/>
</dbReference>
<dbReference type="Pfam" id="PF00892">
    <property type="entry name" value="EamA"/>
    <property type="match status" value="2"/>
</dbReference>